<accession>A0A375ISW1</accession>
<keyword evidence="1" id="KW-1133">Transmembrane helix</keyword>
<name>A0A375ISW1_9BURK</name>
<protein>
    <submittedName>
        <fullName evidence="2">Uncharacterized protein</fullName>
    </submittedName>
</protein>
<evidence type="ECO:0000313" key="2">
    <source>
        <dbReference type="EMBL" id="SPK77201.1"/>
    </source>
</evidence>
<sequence>MTTTTFTDALAALWPLATKHATASGERVGFLMTDAAQALGGRFMLLGASFAVGIATGSILWGLGVLCALRFIGPED</sequence>
<geneLocation type="plasmid" evidence="2">
    <name>III</name>
</geneLocation>
<keyword evidence="1" id="KW-0472">Membrane</keyword>
<keyword evidence="2" id="KW-0614">Plasmid</keyword>
<dbReference type="AlphaFoldDB" id="A0A375ISW1"/>
<reference evidence="2 3" key="1">
    <citation type="submission" date="2018-01" db="EMBL/GenBank/DDBJ databases">
        <authorList>
            <person name="Gaut B.S."/>
            <person name="Morton B.R."/>
            <person name="Clegg M.T."/>
            <person name="Duvall M.R."/>
        </authorList>
    </citation>
    <scope>NUCLEOTIDE SEQUENCE [LARGE SCALE GENOMIC DNA]</scope>
    <source>
        <strain evidence="2">Cupriavidus taiwanensis LMG 19425</strain>
        <plasmid evidence="3">Plasmid iii</plasmid>
    </source>
</reference>
<feature type="transmembrane region" description="Helical" evidence="1">
    <location>
        <begin position="43"/>
        <end position="72"/>
    </location>
</feature>
<proteinExistence type="predicted"/>
<evidence type="ECO:0000256" key="1">
    <source>
        <dbReference type="SAM" id="Phobius"/>
    </source>
</evidence>
<dbReference type="EMBL" id="LT991978">
    <property type="protein sequence ID" value="SPK77201.1"/>
    <property type="molecule type" value="Genomic_DNA"/>
</dbReference>
<evidence type="ECO:0000313" key="3">
    <source>
        <dbReference type="Proteomes" id="UP000255505"/>
    </source>
</evidence>
<dbReference type="Proteomes" id="UP000255505">
    <property type="component" value="Plasmid III"/>
</dbReference>
<organism evidence="2 3">
    <name type="scientific">Cupriavidus taiwanensis</name>
    <dbReference type="NCBI Taxonomy" id="164546"/>
    <lineage>
        <taxon>Bacteria</taxon>
        <taxon>Pseudomonadati</taxon>
        <taxon>Pseudomonadota</taxon>
        <taxon>Betaproteobacteria</taxon>
        <taxon>Burkholderiales</taxon>
        <taxon>Burkholderiaceae</taxon>
        <taxon>Cupriavidus</taxon>
    </lineage>
</organism>
<keyword evidence="1" id="KW-0812">Transmembrane</keyword>
<gene>
    <name evidence="2" type="ORF">CT19425_P30050</name>
</gene>